<evidence type="ECO:0000256" key="1">
    <source>
        <dbReference type="ARBA" id="ARBA00022801"/>
    </source>
</evidence>
<dbReference type="RefSeq" id="WP_130024079.1">
    <property type="nucleotide sequence ID" value="NZ_SEWF01000074.1"/>
</dbReference>
<keyword evidence="5" id="KW-1185">Reference proteome</keyword>
<comment type="caution">
    <text evidence="4">The sequence shown here is derived from an EMBL/GenBank/DDBJ whole genome shotgun (WGS) entry which is preliminary data.</text>
</comment>
<feature type="signal peptide" evidence="2">
    <location>
        <begin position="1"/>
        <end position="18"/>
    </location>
</feature>
<proteinExistence type="predicted"/>
<dbReference type="Gene3D" id="2.60.120.260">
    <property type="entry name" value="Galactose-binding domain-like"/>
    <property type="match status" value="1"/>
</dbReference>
<feature type="domain" description="Xaa-Pro dipeptidyl-peptidase C-terminal" evidence="3">
    <location>
        <begin position="356"/>
        <end position="615"/>
    </location>
</feature>
<organism evidence="4 5">
    <name type="scientific">Emticicia agri</name>
    <dbReference type="NCBI Taxonomy" id="2492393"/>
    <lineage>
        <taxon>Bacteria</taxon>
        <taxon>Pseudomonadati</taxon>
        <taxon>Bacteroidota</taxon>
        <taxon>Cytophagia</taxon>
        <taxon>Cytophagales</taxon>
        <taxon>Leadbetterellaceae</taxon>
        <taxon>Emticicia</taxon>
    </lineage>
</organism>
<accession>A0A4Q5LTC9</accession>
<dbReference type="EMBL" id="SEWF01000074">
    <property type="protein sequence ID" value="RYU92747.1"/>
    <property type="molecule type" value="Genomic_DNA"/>
</dbReference>
<dbReference type="SUPFAM" id="SSF53474">
    <property type="entry name" value="alpha/beta-Hydrolases"/>
    <property type="match status" value="1"/>
</dbReference>
<dbReference type="SMART" id="SM00939">
    <property type="entry name" value="PepX_C"/>
    <property type="match status" value="1"/>
</dbReference>
<dbReference type="GO" id="GO:0008239">
    <property type="term" value="F:dipeptidyl-peptidase activity"/>
    <property type="evidence" value="ECO:0007669"/>
    <property type="project" value="InterPro"/>
</dbReference>
<evidence type="ECO:0000313" key="4">
    <source>
        <dbReference type="EMBL" id="RYU92747.1"/>
    </source>
</evidence>
<dbReference type="InterPro" id="IPR008979">
    <property type="entry name" value="Galactose-bd-like_sf"/>
</dbReference>
<name>A0A4Q5LTC9_9BACT</name>
<dbReference type="AlphaFoldDB" id="A0A4Q5LTC9"/>
<protein>
    <submittedName>
        <fullName evidence="4">CocE/NonD family hydrolase</fullName>
    </submittedName>
</protein>
<dbReference type="NCBIfam" id="TIGR00976">
    <property type="entry name" value="CocE_NonD"/>
    <property type="match status" value="1"/>
</dbReference>
<evidence type="ECO:0000313" key="5">
    <source>
        <dbReference type="Proteomes" id="UP000293162"/>
    </source>
</evidence>
<feature type="chain" id="PRO_5020535788" evidence="2">
    <location>
        <begin position="19"/>
        <end position="620"/>
    </location>
</feature>
<dbReference type="SUPFAM" id="SSF49785">
    <property type="entry name" value="Galactose-binding domain-like"/>
    <property type="match status" value="1"/>
</dbReference>
<dbReference type="Gene3D" id="3.40.50.1820">
    <property type="entry name" value="alpha/beta hydrolase"/>
    <property type="match status" value="1"/>
</dbReference>
<dbReference type="Pfam" id="PF02129">
    <property type="entry name" value="Peptidase_S15"/>
    <property type="match status" value="1"/>
</dbReference>
<dbReference type="InterPro" id="IPR005674">
    <property type="entry name" value="CocE/Ser_esterase"/>
</dbReference>
<evidence type="ECO:0000256" key="2">
    <source>
        <dbReference type="SAM" id="SignalP"/>
    </source>
</evidence>
<gene>
    <name evidence="4" type="ORF">EWM59_25590</name>
</gene>
<keyword evidence="2" id="KW-0732">Signal</keyword>
<evidence type="ECO:0000259" key="3">
    <source>
        <dbReference type="SMART" id="SM00939"/>
    </source>
</evidence>
<dbReference type="Gene3D" id="1.10.3020.10">
    <property type="entry name" value="alpha-amino acid ester hydrolase ( Helical cap domain)"/>
    <property type="match status" value="1"/>
</dbReference>
<dbReference type="Proteomes" id="UP000293162">
    <property type="component" value="Unassembled WGS sequence"/>
</dbReference>
<dbReference type="InterPro" id="IPR000383">
    <property type="entry name" value="Xaa-Pro-like_dom"/>
</dbReference>
<dbReference type="InterPro" id="IPR013736">
    <property type="entry name" value="Xaa-Pro_dipept_C"/>
</dbReference>
<dbReference type="Pfam" id="PF08530">
    <property type="entry name" value="PepX_C"/>
    <property type="match status" value="1"/>
</dbReference>
<dbReference type="InterPro" id="IPR029058">
    <property type="entry name" value="AB_hydrolase_fold"/>
</dbReference>
<sequence>MRSFILLCLLLCSGSIFAQNADADYVRDNYKKREIYITMRDGVRLFTSVYLPKDSTRNYPIMLQRTPYSVAPYGEGKLKALVGPSAELMQDGYIFVYQDVRGRWMSEGEFVEMRPHIDNKSGNTIIDESTDTYDTIEWLTKNISYNTGKVGMWGISYPGFYASVGLMSTHPALVASSPQAPMADLWRDDSYHNGAFMLPHNFGFYPGFTNRTDNKPTQSYGKRFDFGTPDGYKFYLNLGPMKNSLNYTESLGKDPYWRANLDHPNYDEFWKSRNILNHHKGIKHAVMVVGGWYDAEDLYGTFKTYQSIEQKNPGITNIFVVGPWVHGGWARGDGDVLGNVNFGQKTSLYYRASIERKFFNYYLKGQGDNVFAEALMYETGTNKWRNFTEWPPKIAKERNLYMGANGKLSFSEPDEKKSATSYISDPGKPVPSSDYITSGMPREYMVDDQRHASRRPDVLTFQTDVLDKDVTLAGNIWANLKVAITGTDADFIVKVIDVYPDDAKDNPNTAKNMKMAGYQQMVRSEAMRGKFRKSFETPVPFKPNKVEEVSFELQDVLHTFQKGHRIMVQIQSTFFPIIDRNPQKFLPNIHFADYSDFQTATHTIYHEKKNASHLKVRVLE</sequence>
<reference evidence="4 5" key="1">
    <citation type="submission" date="2019-02" db="EMBL/GenBank/DDBJ databases">
        <title>Bacterial novel species Emticicia sp. 17J42-9 isolated from soil.</title>
        <authorList>
            <person name="Jung H.-Y."/>
        </authorList>
    </citation>
    <scope>NUCLEOTIDE SEQUENCE [LARGE SCALE GENOMIC DNA]</scope>
    <source>
        <strain evidence="4 5">17J42-9</strain>
    </source>
</reference>
<dbReference type="OrthoDB" id="319764at2"/>
<keyword evidence="1 4" id="KW-0378">Hydrolase</keyword>